<proteinExistence type="predicted"/>
<sequence>MQSEDKHQEQDQNHHPYQQPDPTKVIWKALQRMKLGADRSRWSVHDDAQKEFEKDHRLCLVAKGLNMEHQNSPGIKVALPKTWQLVGKVEGQINDDGTVNFYFDTEHHLLMVLEKQPYTYRGWLVVLDRWINRDSPTFLKQIPFKIRVQKLPDVYRRHSIVESICSRLGHVEEVTIVEPSIFREAEVTAKVYFDVDDQITLTREVEIIKGKTPVELDFRYEGLQKFCLLCGSLRHEYELCSEYSKMQPRQFELMDIGTNPYASVQERDAAIREYITIKETGESSGTATLMQTELPPALAAPRQMIQSRGQGVVINPAEAAPTQAHLQVVPPTSAPDQRAKRRTPADKEEQASTSAKRIETEHPNYGSPLTIPHIKDIRRSHNPDKMLLVETKNVNSVVQNLAKDLGYKNVEIVSASGSSGGVAIFWSDRVKLSFLGNPDLYCTHMTVEDGAKTFWLTYIYGNPVLKYRQRQWSQLISSEQAGFLKHKPRVIIGDFNDIKRSEEKQGGIPRTVRSCSCFTRMLTVLGLHDIKTLGGRFTWFGKRSNYSIMSKIDRAVANCNWLDIYPSATVSLLPCIGSDHRPLLLNTDGTKRKKSSLFRYDSRWRLYPGLKHVVEQACNQQNSNVSNGNIHSIIRHCRRVLSKWRSKQNTNSGKLIQEIKQEIQRVYDSPVINYDMLTALKAKLQLQYRLEEEFWRTKSRVLWLRAGDKNTKYFHNKTRQRRHYNRINHIQDDQGKSLSRAVDIQKHIENYFRMHWAVGNGDQIRVWRDNWLLGDPQPTPTGPGRFFYPNLKVKDLFFPGAFSWNQPLLNQLFQPEDALRILRLRPSITGTQDLLYWKLSKTGSYTVRSGYYDTRDLPSNLAWFIGWRIWKMRNRLLFDNNREHIVQVIKGSLMDLNLWKEAIYYSEPDFPTQVKDHRPHSIIDVLPQESMLYCIADASWKSEHEAAGIGWSLYSRQGTFIMQGSSAIASTNSAFEAEAVATLLAVQQLHRLHYKNVIFLGDNARLVKSLESTRGRENTSCHEASTMVQDILNLAKLNDYSFKQVPRNLIYHVDQLAKRARLSNQKYVITWLSP</sequence>
<feature type="compositionally biased region" description="Basic and acidic residues" evidence="1">
    <location>
        <begin position="343"/>
        <end position="362"/>
    </location>
</feature>
<dbReference type="Pfam" id="PF14392">
    <property type="entry name" value="zf-CCHC_4"/>
    <property type="match status" value="1"/>
</dbReference>
<feature type="domain" description="DUF4283" evidence="4">
    <location>
        <begin position="54"/>
        <end position="131"/>
    </location>
</feature>
<dbReference type="InterPro" id="IPR044730">
    <property type="entry name" value="RNase_H-like_dom_plant"/>
</dbReference>
<dbReference type="InterPro" id="IPR002156">
    <property type="entry name" value="RNaseH_domain"/>
</dbReference>
<dbReference type="InterPro" id="IPR012337">
    <property type="entry name" value="RNaseH-like_sf"/>
</dbReference>
<dbReference type="Pfam" id="PF13456">
    <property type="entry name" value="RVT_3"/>
    <property type="match status" value="1"/>
</dbReference>
<evidence type="ECO:0000313" key="7">
    <source>
        <dbReference type="Proteomes" id="UP000824890"/>
    </source>
</evidence>
<dbReference type="EMBL" id="JAGKQM010000015">
    <property type="protein sequence ID" value="KAH0878606.1"/>
    <property type="molecule type" value="Genomic_DNA"/>
</dbReference>
<name>A0ABQ7ZEF9_BRANA</name>
<feature type="region of interest" description="Disordered" evidence="1">
    <location>
        <begin position="1"/>
        <end position="23"/>
    </location>
</feature>
<dbReference type="InterPro" id="IPR036397">
    <property type="entry name" value="RNaseH_sf"/>
</dbReference>
<dbReference type="Pfam" id="PF03372">
    <property type="entry name" value="Exo_endo_phos"/>
    <property type="match status" value="1"/>
</dbReference>
<feature type="domain" description="Endonuclease/exonuclease/phosphatase" evidence="2">
    <location>
        <begin position="374"/>
        <end position="580"/>
    </location>
</feature>
<dbReference type="CDD" id="cd06222">
    <property type="entry name" value="RNase_H_like"/>
    <property type="match status" value="1"/>
</dbReference>
<evidence type="ECO:0000313" key="6">
    <source>
        <dbReference type="EMBL" id="KAH0878606.1"/>
    </source>
</evidence>
<protein>
    <recommendedName>
        <fullName evidence="8">RNase H type-1 domain-containing protein</fullName>
    </recommendedName>
</protein>
<comment type="caution">
    <text evidence="6">The sequence shown here is derived from an EMBL/GenBank/DDBJ whole genome shotgun (WGS) entry which is preliminary data.</text>
</comment>
<dbReference type="PANTHER" id="PTHR33710">
    <property type="entry name" value="BNAC02G09200D PROTEIN"/>
    <property type="match status" value="1"/>
</dbReference>
<dbReference type="Gene3D" id="3.30.420.10">
    <property type="entry name" value="Ribonuclease H-like superfamily/Ribonuclease H"/>
    <property type="match status" value="1"/>
</dbReference>
<evidence type="ECO:0000259" key="4">
    <source>
        <dbReference type="Pfam" id="PF14111"/>
    </source>
</evidence>
<dbReference type="SUPFAM" id="SSF56219">
    <property type="entry name" value="DNase I-like"/>
    <property type="match status" value="1"/>
</dbReference>
<gene>
    <name evidence="6" type="ORF">HID58_066000</name>
</gene>
<evidence type="ECO:0000259" key="5">
    <source>
        <dbReference type="Pfam" id="PF14392"/>
    </source>
</evidence>
<dbReference type="Pfam" id="PF14111">
    <property type="entry name" value="DUF4283"/>
    <property type="match status" value="1"/>
</dbReference>
<feature type="compositionally biased region" description="Basic and acidic residues" evidence="1">
    <location>
        <begin position="1"/>
        <end position="14"/>
    </location>
</feature>
<dbReference type="InterPro" id="IPR025836">
    <property type="entry name" value="Zn_knuckle_CX2CX4HX4C"/>
</dbReference>
<keyword evidence="7" id="KW-1185">Reference proteome</keyword>
<feature type="region of interest" description="Disordered" evidence="1">
    <location>
        <begin position="322"/>
        <end position="371"/>
    </location>
</feature>
<evidence type="ECO:0000259" key="2">
    <source>
        <dbReference type="Pfam" id="PF03372"/>
    </source>
</evidence>
<dbReference type="Gene3D" id="3.60.10.10">
    <property type="entry name" value="Endonuclease/exonuclease/phosphatase"/>
    <property type="match status" value="1"/>
</dbReference>
<feature type="domain" description="Zinc knuckle CX2CX4HX4C" evidence="5">
    <location>
        <begin position="194"/>
        <end position="240"/>
    </location>
</feature>
<evidence type="ECO:0000259" key="3">
    <source>
        <dbReference type="Pfam" id="PF13456"/>
    </source>
</evidence>
<dbReference type="InterPro" id="IPR005135">
    <property type="entry name" value="Endo/exonuclease/phosphatase"/>
</dbReference>
<evidence type="ECO:0000256" key="1">
    <source>
        <dbReference type="SAM" id="MobiDB-lite"/>
    </source>
</evidence>
<dbReference type="PANTHER" id="PTHR33710:SF71">
    <property type="entry name" value="ENDONUCLEASE_EXONUCLEASE_PHOSPHATASE DOMAIN-CONTAINING PROTEIN"/>
    <property type="match status" value="1"/>
</dbReference>
<dbReference type="Proteomes" id="UP000824890">
    <property type="component" value="Unassembled WGS sequence"/>
</dbReference>
<accession>A0ABQ7ZEF9</accession>
<dbReference type="SUPFAM" id="SSF53098">
    <property type="entry name" value="Ribonuclease H-like"/>
    <property type="match status" value="1"/>
</dbReference>
<reference evidence="6 7" key="1">
    <citation type="submission" date="2021-05" db="EMBL/GenBank/DDBJ databases">
        <title>Genome Assembly of Synthetic Allotetraploid Brassica napus Reveals Homoeologous Exchanges between Subgenomes.</title>
        <authorList>
            <person name="Davis J.T."/>
        </authorList>
    </citation>
    <scope>NUCLEOTIDE SEQUENCE [LARGE SCALE GENOMIC DNA]</scope>
    <source>
        <strain evidence="7">cv. Da-Ae</strain>
        <tissue evidence="6">Seedling</tissue>
    </source>
</reference>
<feature type="domain" description="RNase H type-1" evidence="3">
    <location>
        <begin position="937"/>
        <end position="1060"/>
    </location>
</feature>
<dbReference type="InterPro" id="IPR036691">
    <property type="entry name" value="Endo/exonu/phosph_ase_sf"/>
</dbReference>
<evidence type="ECO:0008006" key="8">
    <source>
        <dbReference type="Google" id="ProtNLM"/>
    </source>
</evidence>
<organism evidence="6 7">
    <name type="scientific">Brassica napus</name>
    <name type="common">Rape</name>
    <dbReference type="NCBI Taxonomy" id="3708"/>
    <lineage>
        <taxon>Eukaryota</taxon>
        <taxon>Viridiplantae</taxon>
        <taxon>Streptophyta</taxon>
        <taxon>Embryophyta</taxon>
        <taxon>Tracheophyta</taxon>
        <taxon>Spermatophyta</taxon>
        <taxon>Magnoliopsida</taxon>
        <taxon>eudicotyledons</taxon>
        <taxon>Gunneridae</taxon>
        <taxon>Pentapetalae</taxon>
        <taxon>rosids</taxon>
        <taxon>malvids</taxon>
        <taxon>Brassicales</taxon>
        <taxon>Brassicaceae</taxon>
        <taxon>Brassiceae</taxon>
        <taxon>Brassica</taxon>
    </lineage>
</organism>
<dbReference type="InterPro" id="IPR025558">
    <property type="entry name" value="DUF4283"/>
</dbReference>